<dbReference type="InterPro" id="IPR011335">
    <property type="entry name" value="Restrct_endonuc-II-like"/>
</dbReference>
<comment type="caution">
    <text evidence="2">The sequence shown here is derived from an EMBL/GenBank/DDBJ whole genome shotgun (WGS) entry which is preliminary data.</text>
</comment>
<name>M3VGH9_GORML</name>
<dbReference type="AlphaFoldDB" id="M3VGH9"/>
<dbReference type="Pfam" id="PF04480">
    <property type="entry name" value="DUF559"/>
    <property type="match status" value="1"/>
</dbReference>
<dbReference type="SUPFAM" id="SSF52980">
    <property type="entry name" value="Restriction endonuclease-like"/>
    <property type="match status" value="1"/>
</dbReference>
<sequence length="272" mass="30099">MCTHAHNSWRWATTTNRSAEQCSPASWSDSASAGTHPAVALQFHGLWVPPGHPGLHLRRTPHLTGKLPECRPLVGRLRTANEAVDPIPVALNHATRCLDSDEWIAVCDSYRNRTGVGRGDLAADMGVTGAKVIGMLEKTDRRSQSGTESIARVRLRAVGYDVVVQPAVEGVGHTDLRIGKLLLECDSVRHHSSKEDYERDHHRDRRALVDGWIVMRLTYDDILCDWDGVLADIRAITRADRHRARGVKDRAMVQRSVDLSLLGGTVPSDFDT</sequence>
<evidence type="ECO:0000259" key="1">
    <source>
        <dbReference type="Pfam" id="PF04480"/>
    </source>
</evidence>
<organism evidence="2 3">
    <name type="scientific">Gordonia malaquae NBRC 108250</name>
    <dbReference type="NCBI Taxonomy" id="1223542"/>
    <lineage>
        <taxon>Bacteria</taxon>
        <taxon>Bacillati</taxon>
        <taxon>Actinomycetota</taxon>
        <taxon>Actinomycetes</taxon>
        <taxon>Mycobacteriales</taxon>
        <taxon>Gordoniaceae</taxon>
        <taxon>Gordonia</taxon>
    </lineage>
</organism>
<evidence type="ECO:0000313" key="2">
    <source>
        <dbReference type="EMBL" id="GAC80929.1"/>
    </source>
</evidence>
<dbReference type="EMBL" id="BAOP01000024">
    <property type="protein sequence ID" value="GAC80929.1"/>
    <property type="molecule type" value="Genomic_DNA"/>
</dbReference>
<accession>M3VGH9</accession>
<dbReference type="Proteomes" id="UP000035009">
    <property type="component" value="Unassembled WGS sequence"/>
</dbReference>
<dbReference type="eggNOG" id="COG2852">
    <property type="taxonomic scope" value="Bacteria"/>
</dbReference>
<dbReference type="Gene3D" id="3.40.960.10">
    <property type="entry name" value="VSR Endonuclease"/>
    <property type="match status" value="1"/>
</dbReference>
<gene>
    <name evidence="2" type="ORF">GM1_024_00500</name>
</gene>
<evidence type="ECO:0000313" key="3">
    <source>
        <dbReference type="Proteomes" id="UP000035009"/>
    </source>
</evidence>
<feature type="domain" description="DUF559" evidence="1">
    <location>
        <begin position="180"/>
        <end position="235"/>
    </location>
</feature>
<proteinExistence type="predicted"/>
<dbReference type="InterPro" id="IPR007569">
    <property type="entry name" value="DUF559"/>
</dbReference>
<reference evidence="2 3" key="1">
    <citation type="submission" date="2013-02" db="EMBL/GenBank/DDBJ databases">
        <title>Whole genome shotgun sequence of Gordonia malaquae NBRC 108250.</title>
        <authorList>
            <person name="Yoshida I."/>
            <person name="Hosoyama A."/>
            <person name="Tsuchikane K."/>
            <person name="Ando Y."/>
            <person name="Baba S."/>
            <person name="Ohji S."/>
            <person name="Hamada M."/>
            <person name="Tamura T."/>
            <person name="Yamazoe A."/>
            <person name="Yamazaki S."/>
            <person name="Fujita N."/>
        </authorList>
    </citation>
    <scope>NUCLEOTIDE SEQUENCE [LARGE SCALE GENOMIC DNA]</scope>
    <source>
        <strain evidence="2 3">NBRC 108250</strain>
    </source>
</reference>
<keyword evidence="3" id="KW-1185">Reference proteome</keyword>
<protein>
    <recommendedName>
        <fullName evidence="1">DUF559 domain-containing protein</fullName>
    </recommendedName>
</protein>